<name>A0A836C556_9CHLO</name>
<evidence type="ECO:0000313" key="3">
    <source>
        <dbReference type="EMBL" id="KAG2499407.1"/>
    </source>
</evidence>
<accession>A0A836C556</accession>
<dbReference type="InterPro" id="IPR052050">
    <property type="entry name" value="SecEffector_AnkRepeat"/>
</dbReference>
<protein>
    <submittedName>
        <fullName evidence="3">Uncharacterized protein</fullName>
    </submittedName>
</protein>
<gene>
    <name evidence="3" type="ORF">HYH03_002981</name>
</gene>
<proteinExistence type="predicted"/>
<dbReference type="PANTHER" id="PTHR46586">
    <property type="entry name" value="ANKYRIN REPEAT-CONTAINING PROTEIN"/>
    <property type="match status" value="1"/>
</dbReference>
<keyword evidence="4" id="KW-1185">Reference proteome</keyword>
<evidence type="ECO:0000256" key="2">
    <source>
        <dbReference type="SAM" id="MobiDB-lite"/>
    </source>
</evidence>
<keyword evidence="1" id="KW-0175">Coiled coil</keyword>
<feature type="compositionally biased region" description="Basic and acidic residues" evidence="2">
    <location>
        <begin position="752"/>
        <end position="763"/>
    </location>
</feature>
<comment type="caution">
    <text evidence="3">The sequence shown here is derived from an EMBL/GenBank/DDBJ whole genome shotgun (WGS) entry which is preliminary data.</text>
</comment>
<dbReference type="AlphaFoldDB" id="A0A836C556"/>
<dbReference type="EMBL" id="JAEHOE010000007">
    <property type="protein sequence ID" value="KAG2499407.1"/>
    <property type="molecule type" value="Genomic_DNA"/>
</dbReference>
<sequence>MDSVVSAASAAGALNSCRWLAASVPLAGAQRPDQSGRLFRAALRAGAESGHRSICDWALGECPALRSDDNAIRQAATHAIRGGHLHLAEWLGGQAQPGADTHALHSAICLAALEHCPLPTAEAVAQALRLCYGYELDMEAGAEGAALDCALRSTTADVIAKADWCVGLGARPEARHYALVLAHQAGALALECLAWLAHQGAALEPGDSTSLSAAVVSGNMPAFQWLLAEGVMADPVWSGEQLPADMRALAARGDLPMLQALAEAGWPLCRKQVALGAAEGGHVAVLEWVGNTFRAPQPFLDAEVFAAGAGCQRCPLDVLTRLHANGCAMSGHAWSAAVSSGCGATPELLSEWGCPVPADGGPYLAALEWGEWSMLPRLHAAGVPWGPSVGHNPSKGGLSPDSKHGTLFLQCVRQGAPLPTLQWLAEAGCPGVVWGEALEAAEGREAHGKAAVLAWLQQRSEEERQAEGEPQGADGPHWQQNAMPVGLRAELAEARLQDRAAAEGEGCRTELAEARQLQNRAAAETEGLRAELAEAKQLQQRAAAEAEALRGQLAKARLLQQRAAAEEEDLRTELAEARQLQNRAAAETEGLRAELAEAKQLQQQAAAEAEALRGQLAEARLLQQRAAAEVEDLRTELAEARQLQNRAAAETKGLRTELAEARQLHEQAVAETKGLRTQLAEARLMQERAAAEAQGLRAEVAQARQLQNRAAVAAEGLHTQLAEARQPQSRAAAEAEGLRTELTEAGQVQDRAAPESEELRLELTEAEEQQEPGALQPLRTAAPPTQAGGQSCFSQAAAGTRGAADGRSQELASAAAAMMLLGSRSGGDAATRSHTSAPDLLW</sequence>
<reference evidence="3" key="1">
    <citation type="journal article" date="2020" name="bioRxiv">
        <title>Comparative genomics of Chlamydomonas.</title>
        <authorList>
            <person name="Craig R.J."/>
            <person name="Hasan A.R."/>
            <person name="Ness R.W."/>
            <person name="Keightley P.D."/>
        </authorList>
    </citation>
    <scope>NUCLEOTIDE SEQUENCE</scope>
    <source>
        <strain evidence="3">CCAP 11/70</strain>
    </source>
</reference>
<evidence type="ECO:0000313" key="4">
    <source>
        <dbReference type="Proteomes" id="UP000612055"/>
    </source>
</evidence>
<feature type="region of interest" description="Disordered" evidence="2">
    <location>
        <begin position="461"/>
        <end position="480"/>
    </location>
</feature>
<dbReference type="OrthoDB" id="543798at2759"/>
<dbReference type="Proteomes" id="UP000612055">
    <property type="component" value="Unassembled WGS sequence"/>
</dbReference>
<organism evidence="3 4">
    <name type="scientific">Edaphochlamys debaryana</name>
    <dbReference type="NCBI Taxonomy" id="47281"/>
    <lineage>
        <taxon>Eukaryota</taxon>
        <taxon>Viridiplantae</taxon>
        <taxon>Chlorophyta</taxon>
        <taxon>core chlorophytes</taxon>
        <taxon>Chlorophyceae</taxon>
        <taxon>CS clade</taxon>
        <taxon>Chlamydomonadales</taxon>
        <taxon>Chlamydomonadales incertae sedis</taxon>
        <taxon>Edaphochlamys</taxon>
    </lineage>
</organism>
<feature type="coiled-coil region" evidence="1">
    <location>
        <begin position="518"/>
        <end position="650"/>
    </location>
</feature>
<feature type="coiled-coil region" evidence="1">
    <location>
        <begin position="679"/>
        <end position="706"/>
    </location>
</feature>
<dbReference type="PANTHER" id="PTHR46586:SF3">
    <property type="entry name" value="ANKYRIN REPEAT-CONTAINING PROTEIN"/>
    <property type="match status" value="1"/>
</dbReference>
<evidence type="ECO:0000256" key="1">
    <source>
        <dbReference type="SAM" id="Coils"/>
    </source>
</evidence>
<feature type="region of interest" description="Disordered" evidence="2">
    <location>
        <begin position="721"/>
        <end position="794"/>
    </location>
</feature>